<keyword evidence="5" id="KW-1185">Reference proteome</keyword>
<gene>
    <name evidence="4" type="ORF">HIM_07731</name>
    <name evidence="3" type="ORF">HIM_10569</name>
    <name evidence="2" type="ORF">HIM_11086</name>
</gene>
<evidence type="ECO:0000313" key="5">
    <source>
        <dbReference type="Proteomes" id="UP000054481"/>
    </source>
</evidence>
<evidence type="ECO:0000313" key="3">
    <source>
        <dbReference type="EMBL" id="KJZ70041.1"/>
    </source>
</evidence>
<evidence type="ECO:0000313" key="2">
    <source>
        <dbReference type="EMBL" id="KJZ69524.1"/>
    </source>
</evidence>
<organism evidence="3 5">
    <name type="scientific">Hirsutella minnesotensis 3608</name>
    <dbReference type="NCBI Taxonomy" id="1043627"/>
    <lineage>
        <taxon>Eukaryota</taxon>
        <taxon>Fungi</taxon>
        <taxon>Dikarya</taxon>
        <taxon>Ascomycota</taxon>
        <taxon>Pezizomycotina</taxon>
        <taxon>Sordariomycetes</taxon>
        <taxon>Hypocreomycetidae</taxon>
        <taxon>Hypocreales</taxon>
        <taxon>Ophiocordycipitaceae</taxon>
        <taxon>Hirsutella</taxon>
    </lineage>
</organism>
<dbReference type="Pfam" id="PF13843">
    <property type="entry name" value="DDE_Tnp_1_7"/>
    <property type="match status" value="1"/>
</dbReference>
<protein>
    <recommendedName>
        <fullName evidence="1">PiggyBac transposable element-derived protein domain-containing protein</fullName>
    </recommendedName>
</protein>
<evidence type="ECO:0000313" key="4">
    <source>
        <dbReference type="EMBL" id="KJZ72968.1"/>
    </source>
</evidence>
<feature type="domain" description="PiggyBac transposable element-derived protein" evidence="1">
    <location>
        <begin position="66"/>
        <end position="389"/>
    </location>
</feature>
<evidence type="ECO:0000259" key="1">
    <source>
        <dbReference type="Pfam" id="PF13843"/>
    </source>
</evidence>
<dbReference type="Proteomes" id="UP000054481">
    <property type="component" value="Unassembled WGS sequence"/>
</dbReference>
<dbReference type="AlphaFoldDB" id="A0A0F7ZG03"/>
<dbReference type="OrthoDB" id="5428673at2759"/>
<dbReference type="PANTHER" id="PTHR46599:SF3">
    <property type="entry name" value="PIGGYBAC TRANSPOSABLE ELEMENT-DERIVED PROTEIN 4"/>
    <property type="match status" value="1"/>
</dbReference>
<proteinExistence type="predicted"/>
<name>A0A0F7ZG03_9HYPO</name>
<reference evidence="3 5" key="1">
    <citation type="journal article" date="2014" name="Genome Biol. Evol.">
        <title>Comparative genomics and transcriptomics analyses reveal divergent lifestyle features of nematode endoparasitic fungus Hirsutella minnesotensis.</title>
        <authorList>
            <person name="Lai Y."/>
            <person name="Liu K."/>
            <person name="Zhang X."/>
            <person name="Zhang X."/>
            <person name="Li K."/>
            <person name="Wang N."/>
            <person name="Shu C."/>
            <person name="Wu Y."/>
            <person name="Wang C."/>
            <person name="Bushley K.E."/>
            <person name="Xiang M."/>
            <person name="Liu X."/>
        </authorList>
    </citation>
    <scope>NUCLEOTIDE SEQUENCE [LARGE SCALE GENOMIC DNA]</scope>
    <source>
        <strain evidence="3 5">3608</strain>
    </source>
</reference>
<dbReference type="PANTHER" id="PTHR46599">
    <property type="entry name" value="PIGGYBAC TRANSPOSABLE ELEMENT-DERIVED PROTEIN 4"/>
    <property type="match status" value="1"/>
</dbReference>
<dbReference type="EMBL" id="KQ030540">
    <property type="protein sequence ID" value="KJZ72968.1"/>
    <property type="molecule type" value="Genomic_DNA"/>
</dbReference>
<sequence length="420" mass="48442">MDPLRPVAVTNQFDDELLIRVDNSLREHPSDNTCRPALPPLPTHGTHFLPFEVPFQPPEVRQLPNTPLALFEAFIPPDLVEKWVLWTNKEPFSRSQAPTEHSRRLRWTPVTSDEVYIWLAILIYLGLHREKRVQDHWMTSRLGTQRPTHPIIKFMTFNRFQQLLRNLRLCDPDNLIQTDFDYVNDWSNHIQRTSLRLYNPGSLIAIDECMIRYTGRSKQTTRVPNKPIPKGYKAMGPVARPVRRKKPSNNEQPYLNPTQSVVPALIKLLPEQPYHVFLDNLFSSPNLFVALRQRGIGATGTMTQKADYNGHGIAWKDNALVLMLSTVHTGQEIEERIRKRPANISKPQQRAIKEEFQDKHIKKLKLPVATVEYNDYMGGVDVGDQLRSYLGYDHIMRRGEERQPTMAGLRFPSPLAAASN</sequence>
<dbReference type="EMBL" id="KQ030654">
    <property type="protein sequence ID" value="KJZ70041.1"/>
    <property type="molecule type" value="Genomic_DNA"/>
</dbReference>
<dbReference type="InterPro" id="IPR029526">
    <property type="entry name" value="PGBD"/>
</dbReference>
<dbReference type="EMBL" id="KQ030707">
    <property type="protein sequence ID" value="KJZ69524.1"/>
    <property type="molecule type" value="Genomic_DNA"/>
</dbReference>
<accession>A0A0F7ZG03</accession>